<feature type="compositionally biased region" description="Basic and acidic residues" evidence="1">
    <location>
        <begin position="114"/>
        <end position="128"/>
    </location>
</feature>
<feature type="compositionally biased region" description="Polar residues" evidence="1">
    <location>
        <begin position="100"/>
        <end position="109"/>
    </location>
</feature>
<accession>A0A183FUF7</accession>
<feature type="region of interest" description="Disordered" evidence="1">
    <location>
        <begin position="1"/>
        <end position="33"/>
    </location>
</feature>
<name>A0A183FUF7_HELPZ</name>
<organism evidence="3 4">
    <name type="scientific">Heligmosomoides polygyrus</name>
    <name type="common">Parasitic roundworm</name>
    <dbReference type="NCBI Taxonomy" id="6339"/>
    <lineage>
        <taxon>Eukaryota</taxon>
        <taxon>Metazoa</taxon>
        <taxon>Ecdysozoa</taxon>
        <taxon>Nematoda</taxon>
        <taxon>Chromadorea</taxon>
        <taxon>Rhabditida</taxon>
        <taxon>Rhabditina</taxon>
        <taxon>Rhabditomorpha</taxon>
        <taxon>Strongyloidea</taxon>
        <taxon>Heligmosomidae</taxon>
        <taxon>Heligmosomoides</taxon>
    </lineage>
</organism>
<keyword evidence="3" id="KW-1185">Reference proteome</keyword>
<dbReference type="AlphaFoldDB" id="A0A183FUF7"/>
<evidence type="ECO:0000313" key="3">
    <source>
        <dbReference type="Proteomes" id="UP000050761"/>
    </source>
</evidence>
<evidence type="ECO:0000256" key="1">
    <source>
        <dbReference type="SAM" id="MobiDB-lite"/>
    </source>
</evidence>
<feature type="compositionally biased region" description="Basic residues" evidence="1">
    <location>
        <begin position="1"/>
        <end position="16"/>
    </location>
</feature>
<proteinExistence type="predicted"/>
<dbReference type="WBParaSite" id="HPBE_0001181701-mRNA-1">
    <property type="protein sequence ID" value="HPBE_0001181701-mRNA-1"/>
    <property type="gene ID" value="HPBE_0001181701"/>
</dbReference>
<accession>A0A3P8AFG7</accession>
<dbReference type="EMBL" id="UZAH01027241">
    <property type="protein sequence ID" value="VDO89953.1"/>
    <property type="molecule type" value="Genomic_DNA"/>
</dbReference>
<feature type="region of interest" description="Disordered" evidence="1">
    <location>
        <begin position="65"/>
        <end position="224"/>
    </location>
</feature>
<reference evidence="4" key="2">
    <citation type="submission" date="2019-09" db="UniProtKB">
        <authorList>
            <consortium name="WormBaseParasite"/>
        </authorList>
    </citation>
    <scope>IDENTIFICATION</scope>
</reference>
<dbReference type="Proteomes" id="UP000050761">
    <property type="component" value="Unassembled WGS sequence"/>
</dbReference>
<evidence type="ECO:0000313" key="2">
    <source>
        <dbReference type="EMBL" id="VDO89953.1"/>
    </source>
</evidence>
<reference evidence="2 3" key="1">
    <citation type="submission" date="2018-11" db="EMBL/GenBank/DDBJ databases">
        <authorList>
            <consortium name="Pathogen Informatics"/>
        </authorList>
    </citation>
    <scope>NUCLEOTIDE SEQUENCE [LARGE SCALE GENOMIC DNA]</scope>
</reference>
<sequence length="224" mass="23803">MKKGGAAHARKKKSAKGNKDHKDNSASDPIDYWLTAEERKKVASGEPILPVDKTMEVVLSVVQPPPVDYSALPPGLKPTALHASDEKTQLPESPKPGNVQKASGESANKSDGAAADHQRRLSSKETKRSTQGPLRSREKVSSKVPVIEGAYGVADRPLTPPSAPQAYGVADRPMGFRSAERTSTHKRPVMEGAYGVADRPKSSAPAVQAYGVVDRPVAQPSAKV</sequence>
<gene>
    <name evidence="2" type="ORF">HPBE_LOCUS11818</name>
</gene>
<protein>
    <submittedName>
        <fullName evidence="4">LARP1</fullName>
    </submittedName>
</protein>
<dbReference type="OrthoDB" id="10545196at2759"/>
<evidence type="ECO:0000313" key="4">
    <source>
        <dbReference type="WBParaSite" id="HPBE_0001181701-mRNA-1"/>
    </source>
</evidence>